<name>A0AAD3XRI2_NEPGR</name>
<reference evidence="8" key="1">
    <citation type="submission" date="2023-05" db="EMBL/GenBank/DDBJ databases">
        <title>Nepenthes gracilis genome sequencing.</title>
        <authorList>
            <person name="Fukushima K."/>
        </authorList>
    </citation>
    <scope>NUCLEOTIDE SEQUENCE</scope>
    <source>
        <strain evidence="8">SING2019-196</strain>
    </source>
</reference>
<dbReference type="InterPro" id="IPR044670">
    <property type="entry name" value="SOFL"/>
</dbReference>
<organism evidence="8 9">
    <name type="scientific">Nepenthes gracilis</name>
    <name type="common">Slender pitcher plant</name>
    <dbReference type="NCBI Taxonomy" id="150966"/>
    <lineage>
        <taxon>Eukaryota</taxon>
        <taxon>Viridiplantae</taxon>
        <taxon>Streptophyta</taxon>
        <taxon>Embryophyta</taxon>
        <taxon>Tracheophyta</taxon>
        <taxon>Spermatophyta</taxon>
        <taxon>Magnoliopsida</taxon>
        <taxon>eudicotyledons</taxon>
        <taxon>Gunneridae</taxon>
        <taxon>Pentapetalae</taxon>
        <taxon>Caryophyllales</taxon>
        <taxon>Nepenthaceae</taxon>
        <taxon>Nepenthes</taxon>
    </lineage>
</organism>
<dbReference type="GO" id="GO:0009691">
    <property type="term" value="P:cytokinin biosynthetic process"/>
    <property type="evidence" value="ECO:0007669"/>
    <property type="project" value="UniProtKB-KW"/>
</dbReference>
<keyword evidence="2" id="KW-0963">Cytoplasm</keyword>
<keyword evidence="5" id="KW-0539">Nucleus</keyword>
<evidence type="ECO:0000256" key="1">
    <source>
        <dbReference type="ARBA" id="ARBA00004496"/>
    </source>
</evidence>
<evidence type="ECO:0000256" key="2">
    <source>
        <dbReference type="ARBA" id="ARBA00022490"/>
    </source>
</evidence>
<dbReference type="PANTHER" id="PTHR33347">
    <property type="entry name" value="OSJNBA0091C07.3 PROTEIN"/>
    <property type="match status" value="1"/>
</dbReference>
<evidence type="ECO:0000313" key="8">
    <source>
        <dbReference type="EMBL" id="GMH13590.1"/>
    </source>
</evidence>
<gene>
    <name evidence="8" type="ORF">Nepgr_015431</name>
</gene>
<evidence type="ECO:0000256" key="7">
    <source>
        <dbReference type="SAM" id="MobiDB-lite"/>
    </source>
</evidence>
<comment type="subcellular location">
    <subcellularLocation>
        <location evidence="1">Cytoplasm</location>
    </subcellularLocation>
</comment>
<sequence>MNSFDSELTSGCESGWTVYFEHSVCSNRDAKFVSETRNIKASNMQDEEEENGDDQSMISDASSGPPHFHEEGVNYCCDGDDDGNPLNDPPVAATFDKTSCRKRPELRFHIKQKESFLLDDTASSPLFTFKSNCLAKEKHPSTESSIDSSLGFSATHFQGRSSFQEPFGFLRSPQSGNKF</sequence>
<comment type="caution">
    <text evidence="8">The sequence shown here is derived from an EMBL/GenBank/DDBJ whole genome shotgun (WGS) entry which is preliminary data.</text>
</comment>
<dbReference type="GO" id="GO:0009736">
    <property type="term" value="P:cytokinin-activated signaling pathway"/>
    <property type="evidence" value="ECO:0007669"/>
    <property type="project" value="UniProtKB-KW"/>
</dbReference>
<keyword evidence="3" id="KW-0203">Cytokinin biosynthesis</keyword>
<evidence type="ECO:0000256" key="6">
    <source>
        <dbReference type="ARBA" id="ARBA00024199"/>
    </source>
</evidence>
<feature type="region of interest" description="Disordered" evidence="7">
    <location>
        <begin position="37"/>
        <end position="65"/>
    </location>
</feature>
<comment type="similarity">
    <text evidence="6">Belongs to the SOFL plant protein family.</text>
</comment>
<keyword evidence="4" id="KW-0932">Cytokinin signaling pathway</keyword>
<evidence type="ECO:0000256" key="3">
    <source>
        <dbReference type="ARBA" id="ARBA00022712"/>
    </source>
</evidence>
<protein>
    <submittedName>
        <fullName evidence="8">Uncharacterized protein</fullName>
    </submittedName>
</protein>
<evidence type="ECO:0000313" key="9">
    <source>
        <dbReference type="Proteomes" id="UP001279734"/>
    </source>
</evidence>
<proteinExistence type="inferred from homology"/>
<dbReference type="AlphaFoldDB" id="A0AAD3XRI2"/>
<keyword evidence="9" id="KW-1185">Reference proteome</keyword>
<dbReference type="GO" id="GO:0005737">
    <property type="term" value="C:cytoplasm"/>
    <property type="evidence" value="ECO:0007669"/>
    <property type="project" value="UniProtKB-SubCell"/>
</dbReference>
<dbReference type="Proteomes" id="UP001279734">
    <property type="component" value="Unassembled WGS sequence"/>
</dbReference>
<dbReference type="EMBL" id="BSYO01000013">
    <property type="protein sequence ID" value="GMH13590.1"/>
    <property type="molecule type" value="Genomic_DNA"/>
</dbReference>
<dbReference type="PANTHER" id="PTHR33347:SF1">
    <property type="entry name" value="PROTEIN SOB FIVE-LIKE 5"/>
    <property type="match status" value="1"/>
</dbReference>
<evidence type="ECO:0000256" key="4">
    <source>
        <dbReference type="ARBA" id="ARBA00022864"/>
    </source>
</evidence>
<evidence type="ECO:0000256" key="5">
    <source>
        <dbReference type="ARBA" id="ARBA00023242"/>
    </source>
</evidence>
<accession>A0AAD3XRI2</accession>